<evidence type="ECO:0000256" key="1">
    <source>
        <dbReference type="SAM" id="MobiDB-lite"/>
    </source>
</evidence>
<feature type="compositionally biased region" description="Polar residues" evidence="1">
    <location>
        <begin position="155"/>
        <end position="168"/>
    </location>
</feature>
<comment type="caution">
    <text evidence="2">The sequence shown here is derived from an EMBL/GenBank/DDBJ whole genome shotgun (WGS) entry which is preliminary data.</text>
</comment>
<proteinExistence type="predicted"/>
<gene>
    <name evidence="2" type="ORF">A5726_29935</name>
</gene>
<accession>A0A1A1YET2</accession>
<dbReference type="RefSeq" id="WP_064894054.1">
    <property type="nucleotide sequence ID" value="NZ_LZHX01000004.1"/>
</dbReference>
<feature type="region of interest" description="Disordered" evidence="1">
    <location>
        <begin position="100"/>
        <end position="189"/>
    </location>
</feature>
<reference evidence="2 3" key="1">
    <citation type="submission" date="2016-06" db="EMBL/GenBank/DDBJ databases">
        <authorList>
            <person name="Kjaerup R.B."/>
            <person name="Dalgaard T.S."/>
            <person name="Juul-Madsen H.R."/>
        </authorList>
    </citation>
    <scope>NUCLEOTIDE SEQUENCE [LARGE SCALE GENOMIC DNA]</scope>
    <source>
        <strain evidence="2 3">ACS1953</strain>
    </source>
</reference>
<sequence length="275" mass="29727">MLTFDNRRQWTRLVLRMPCKELSSAHKTVLLALEGYADYRDGTGAHPGEQNLSEAAGVDVRTVRRALAAGRSLGLIQQTAAANPKAGKAAEYSLTLPAAGGGSTGHPSPVNGSTTGHASPVNNCTTGHTSPVETGHHRTEMSFQPDTPVLPPKPYTNTQGELRNSGTSPAPAELAAPQPPSRYCQRHPHGTDENCWRCREAGREFRAWQAAQAAIDVAVEQNTRRQRQDLRVNCPDCGGSNWITDDNGEPIRKCDHQPPPLPPLPDTRNDVRAAQ</sequence>
<evidence type="ECO:0000313" key="2">
    <source>
        <dbReference type="EMBL" id="OBF29820.1"/>
    </source>
</evidence>
<name>A0A1A1YET2_9MYCO</name>
<feature type="compositionally biased region" description="Polar residues" evidence="1">
    <location>
        <begin position="110"/>
        <end position="132"/>
    </location>
</feature>
<dbReference type="Proteomes" id="UP000093779">
    <property type="component" value="Unassembled WGS sequence"/>
</dbReference>
<dbReference type="EMBL" id="LZHX01000004">
    <property type="protein sequence ID" value="OBF29820.1"/>
    <property type="molecule type" value="Genomic_DNA"/>
</dbReference>
<protein>
    <recommendedName>
        <fullName evidence="4">Helix-turn-helix domain-containing protein</fullName>
    </recommendedName>
</protein>
<evidence type="ECO:0008006" key="4">
    <source>
        <dbReference type="Google" id="ProtNLM"/>
    </source>
</evidence>
<organism evidence="2 3">
    <name type="scientific">Mycolicibacterium conceptionense</name>
    <dbReference type="NCBI Taxonomy" id="451644"/>
    <lineage>
        <taxon>Bacteria</taxon>
        <taxon>Bacillati</taxon>
        <taxon>Actinomycetota</taxon>
        <taxon>Actinomycetes</taxon>
        <taxon>Mycobacteriales</taxon>
        <taxon>Mycobacteriaceae</taxon>
        <taxon>Mycolicibacterium</taxon>
    </lineage>
</organism>
<evidence type="ECO:0000313" key="3">
    <source>
        <dbReference type="Proteomes" id="UP000093779"/>
    </source>
</evidence>
<dbReference type="AlphaFoldDB" id="A0A1A1YET2"/>
<feature type="region of interest" description="Disordered" evidence="1">
    <location>
        <begin position="237"/>
        <end position="275"/>
    </location>
</feature>